<gene>
    <name evidence="3" type="ORF">K470DRAFT_208713</name>
</gene>
<protein>
    <recommendedName>
        <fullName evidence="5">WW domain-containing protein</fullName>
    </recommendedName>
</protein>
<accession>A0A6A7CAJ5</accession>
<feature type="coiled-coil region" evidence="1">
    <location>
        <begin position="191"/>
        <end position="218"/>
    </location>
</feature>
<feature type="region of interest" description="Disordered" evidence="2">
    <location>
        <begin position="1"/>
        <end position="30"/>
    </location>
</feature>
<evidence type="ECO:0000256" key="2">
    <source>
        <dbReference type="SAM" id="MobiDB-lite"/>
    </source>
</evidence>
<evidence type="ECO:0000256" key="1">
    <source>
        <dbReference type="SAM" id="Coils"/>
    </source>
</evidence>
<dbReference type="OrthoDB" id="2444812at2759"/>
<dbReference type="Proteomes" id="UP000799421">
    <property type="component" value="Unassembled WGS sequence"/>
</dbReference>
<organism evidence="3 4">
    <name type="scientific">Piedraia hortae CBS 480.64</name>
    <dbReference type="NCBI Taxonomy" id="1314780"/>
    <lineage>
        <taxon>Eukaryota</taxon>
        <taxon>Fungi</taxon>
        <taxon>Dikarya</taxon>
        <taxon>Ascomycota</taxon>
        <taxon>Pezizomycotina</taxon>
        <taxon>Dothideomycetes</taxon>
        <taxon>Dothideomycetidae</taxon>
        <taxon>Capnodiales</taxon>
        <taxon>Piedraiaceae</taxon>
        <taxon>Piedraia</taxon>
    </lineage>
</organism>
<name>A0A6A7CAJ5_9PEZI</name>
<feature type="compositionally biased region" description="Basic and acidic residues" evidence="2">
    <location>
        <begin position="1"/>
        <end position="16"/>
    </location>
</feature>
<evidence type="ECO:0000313" key="3">
    <source>
        <dbReference type="EMBL" id="KAF2864586.1"/>
    </source>
</evidence>
<reference evidence="3" key="1">
    <citation type="journal article" date="2020" name="Stud. Mycol.">
        <title>101 Dothideomycetes genomes: a test case for predicting lifestyles and emergence of pathogens.</title>
        <authorList>
            <person name="Haridas S."/>
            <person name="Albert R."/>
            <person name="Binder M."/>
            <person name="Bloem J."/>
            <person name="Labutti K."/>
            <person name="Salamov A."/>
            <person name="Andreopoulos B."/>
            <person name="Baker S."/>
            <person name="Barry K."/>
            <person name="Bills G."/>
            <person name="Bluhm B."/>
            <person name="Cannon C."/>
            <person name="Castanera R."/>
            <person name="Culley D."/>
            <person name="Daum C."/>
            <person name="Ezra D."/>
            <person name="Gonzalez J."/>
            <person name="Henrissat B."/>
            <person name="Kuo A."/>
            <person name="Liang C."/>
            <person name="Lipzen A."/>
            <person name="Lutzoni F."/>
            <person name="Magnuson J."/>
            <person name="Mondo S."/>
            <person name="Nolan M."/>
            <person name="Ohm R."/>
            <person name="Pangilinan J."/>
            <person name="Park H.-J."/>
            <person name="Ramirez L."/>
            <person name="Alfaro M."/>
            <person name="Sun H."/>
            <person name="Tritt A."/>
            <person name="Yoshinaga Y."/>
            <person name="Zwiers L.-H."/>
            <person name="Turgeon B."/>
            <person name="Goodwin S."/>
            <person name="Spatafora J."/>
            <person name="Crous P."/>
            <person name="Grigoriev I."/>
        </authorList>
    </citation>
    <scope>NUCLEOTIDE SEQUENCE</scope>
    <source>
        <strain evidence="3">CBS 480.64</strain>
    </source>
</reference>
<keyword evidence="4" id="KW-1185">Reference proteome</keyword>
<keyword evidence="1" id="KW-0175">Coiled coil</keyword>
<dbReference type="AlphaFoldDB" id="A0A6A7CAJ5"/>
<evidence type="ECO:0000313" key="4">
    <source>
        <dbReference type="Proteomes" id="UP000799421"/>
    </source>
</evidence>
<sequence>PLTNSEQDKGKSKEQASSETLEEPPAEDKSTFKWCKCSFTPTAAGGQDYYFIHFDTRETRWDEPGEPYWIWDSLTNNVHASGLQQPSTPWAERREYKGYDPKIHGDFDPNADYAKFHQHPDTETEEGVQGRDATATAMYSATAAFNRFTGRFEPEGEGAAERHNDWNKSQRQMNAFFDVDAAANAHGGKSLKDERRQMKLSKAELQALVKKRREKKEKKRLDFYRS</sequence>
<dbReference type="EMBL" id="MU005957">
    <property type="protein sequence ID" value="KAF2864586.1"/>
    <property type="molecule type" value="Genomic_DNA"/>
</dbReference>
<proteinExistence type="predicted"/>
<evidence type="ECO:0008006" key="5">
    <source>
        <dbReference type="Google" id="ProtNLM"/>
    </source>
</evidence>
<feature type="non-terminal residue" evidence="3">
    <location>
        <position position="1"/>
    </location>
</feature>